<dbReference type="GO" id="GO:0008168">
    <property type="term" value="F:methyltransferase activity"/>
    <property type="evidence" value="ECO:0007669"/>
    <property type="project" value="UniProtKB-KW"/>
</dbReference>
<evidence type="ECO:0000256" key="3">
    <source>
        <dbReference type="ARBA" id="ARBA00022603"/>
    </source>
</evidence>
<dbReference type="Gene3D" id="3.40.50.150">
    <property type="entry name" value="Vaccinia Virus protein VP39"/>
    <property type="match status" value="1"/>
</dbReference>
<keyword evidence="3" id="KW-0489">Methyltransferase</keyword>
<dbReference type="InterPro" id="IPR015947">
    <property type="entry name" value="PUA-like_sf"/>
</dbReference>
<dbReference type="GO" id="GO:0005737">
    <property type="term" value="C:cytoplasm"/>
    <property type="evidence" value="ECO:0007669"/>
    <property type="project" value="UniProtKB-SubCell"/>
</dbReference>
<organism evidence="10 11">
    <name type="scientific">Pycnococcus provasolii</name>
    <dbReference type="NCBI Taxonomy" id="41880"/>
    <lineage>
        <taxon>Eukaryota</taxon>
        <taxon>Viridiplantae</taxon>
        <taxon>Chlorophyta</taxon>
        <taxon>Pseudoscourfieldiophyceae</taxon>
        <taxon>Pseudoscourfieldiales</taxon>
        <taxon>Pycnococcaceae</taxon>
        <taxon>Pycnococcus</taxon>
    </lineage>
</organism>
<evidence type="ECO:0000256" key="4">
    <source>
        <dbReference type="ARBA" id="ARBA00022679"/>
    </source>
</evidence>
<dbReference type="Pfam" id="PF10672">
    <property type="entry name" value="Methyltrans_SAM"/>
    <property type="match status" value="1"/>
</dbReference>
<comment type="similarity">
    <text evidence="6">Belongs to the methyltransferase superfamily. RlmI family.</text>
</comment>
<protein>
    <recommendedName>
        <fullName evidence="12">PUA domain-containing protein</fullName>
    </recommendedName>
</protein>
<dbReference type="InterPro" id="IPR029063">
    <property type="entry name" value="SAM-dependent_MTases_sf"/>
</dbReference>
<dbReference type="AlphaFoldDB" id="A0A830HHK9"/>
<gene>
    <name evidence="10" type="ORF">PPROV_000386300</name>
</gene>
<dbReference type="Pfam" id="PF17785">
    <property type="entry name" value="PUA_3"/>
    <property type="match status" value="1"/>
</dbReference>
<evidence type="ECO:0000256" key="1">
    <source>
        <dbReference type="ARBA" id="ARBA00004496"/>
    </source>
</evidence>
<dbReference type="CDD" id="cd02440">
    <property type="entry name" value="AdoMet_MTases"/>
    <property type="match status" value="1"/>
</dbReference>
<dbReference type="CDD" id="cd21153">
    <property type="entry name" value="PUA_RlmI"/>
    <property type="match status" value="1"/>
</dbReference>
<proteinExistence type="inferred from homology"/>
<sequence length="492" mass="52627">MAHGLRVPLPFKRASCVPPLFTRAYAYNRYSTVAAAAPPAPRAPRDGRGLGSGRVGGRLSHAESEGSAAMADAAERRSVSPPLVILKKDKARIVRSGTPMVYGDSVDCVVGRAPAPGAVVIVADKARTPLAWGLYNDNSMYRVRVLQTAQDVHREDAQLIFDVDAVLQQRIREAVSLRRTLACDVGSSTAAYRLLNSEGDGTSGLVVDVFADAAVAQVSALWIEQSRSAVEKALLSEVPGVRRVLWRRVSAMLRLETGDAFEESDDGVDVDAADDEVEVVEDGLLRFAVDLRGGQKTGFYCDQRENRRWLRALPLENARVLDLCCYTGGFSISAAAGGAKSVLGVDSSEHAVALASENARRNGFSEQCLFQSGDAIAVARELKANGEMYDVVVLDPPKLAPSAKAVAKAKRKYAQFNAAAIDVLKPGGMLVTCSCSGAVARTGILSDIVADVAHKAGRRAQLVRRSGAAPDHPISAKYPESQYLDCLCYVIR</sequence>
<evidence type="ECO:0000313" key="11">
    <source>
        <dbReference type="Proteomes" id="UP000660262"/>
    </source>
</evidence>
<dbReference type="GO" id="GO:0032259">
    <property type="term" value="P:methylation"/>
    <property type="evidence" value="ECO:0007669"/>
    <property type="project" value="UniProtKB-KW"/>
</dbReference>
<dbReference type="PANTHER" id="PTHR42873">
    <property type="entry name" value="RIBOSOMAL RNA LARGE SUBUNIT METHYLTRANSFERASE"/>
    <property type="match status" value="1"/>
</dbReference>
<comment type="caution">
    <text evidence="10">The sequence shown here is derived from an EMBL/GenBank/DDBJ whole genome shotgun (WGS) entry which is preliminary data.</text>
</comment>
<keyword evidence="11" id="KW-1185">Reference proteome</keyword>
<feature type="region of interest" description="Disordered" evidence="7">
    <location>
        <begin position="37"/>
        <end position="73"/>
    </location>
</feature>
<evidence type="ECO:0000259" key="9">
    <source>
        <dbReference type="Pfam" id="PF17785"/>
    </source>
</evidence>
<keyword evidence="2" id="KW-0963">Cytoplasm</keyword>
<dbReference type="InterPro" id="IPR036974">
    <property type="entry name" value="PUA_sf"/>
</dbReference>
<reference evidence="10" key="1">
    <citation type="submission" date="2020-10" db="EMBL/GenBank/DDBJ databases">
        <title>Unveiling of a novel bifunctional photoreceptor, Dualchrome1, isolated from a cosmopolitan green alga.</title>
        <authorList>
            <person name="Suzuki S."/>
            <person name="Kawachi M."/>
        </authorList>
    </citation>
    <scope>NUCLEOTIDE SEQUENCE</scope>
    <source>
        <strain evidence="10">NIES 2893</strain>
    </source>
</reference>
<dbReference type="OrthoDB" id="269872at2759"/>
<dbReference type="Gene3D" id="2.30.130.10">
    <property type="entry name" value="PUA domain"/>
    <property type="match status" value="1"/>
</dbReference>
<name>A0A830HHK9_9CHLO</name>
<dbReference type="GO" id="GO:0003723">
    <property type="term" value="F:RNA binding"/>
    <property type="evidence" value="ECO:0007669"/>
    <property type="project" value="InterPro"/>
</dbReference>
<dbReference type="PANTHER" id="PTHR42873:SF1">
    <property type="entry name" value="S-ADENOSYLMETHIONINE-DEPENDENT METHYLTRANSFERASE DOMAIN-CONTAINING PROTEIN"/>
    <property type="match status" value="1"/>
</dbReference>
<dbReference type="Gene3D" id="3.30.750.80">
    <property type="entry name" value="RNA methyltransferase domain (HRMD) like"/>
    <property type="match status" value="1"/>
</dbReference>
<dbReference type="InterPro" id="IPR041532">
    <property type="entry name" value="RlmI-like_PUA"/>
</dbReference>
<accession>A0A830HHK9</accession>
<dbReference type="SUPFAM" id="SSF88697">
    <property type="entry name" value="PUA domain-like"/>
    <property type="match status" value="1"/>
</dbReference>
<evidence type="ECO:0008006" key="12">
    <source>
        <dbReference type="Google" id="ProtNLM"/>
    </source>
</evidence>
<evidence type="ECO:0000313" key="10">
    <source>
        <dbReference type="EMBL" id="GHP05111.1"/>
    </source>
</evidence>
<evidence type="ECO:0000256" key="2">
    <source>
        <dbReference type="ARBA" id="ARBA00022490"/>
    </source>
</evidence>
<dbReference type="SUPFAM" id="SSF53335">
    <property type="entry name" value="S-adenosyl-L-methionine-dependent methyltransferases"/>
    <property type="match status" value="1"/>
</dbReference>
<evidence type="ECO:0000259" key="8">
    <source>
        <dbReference type="Pfam" id="PF10672"/>
    </source>
</evidence>
<dbReference type="CDD" id="cd11572">
    <property type="entry name" value="RlmI_M_like"/>
    <property type="match status" value="1"/>
</dbReference>
<keyword evidence="4" id="KW-0808">Transferase</keyword>
<evidence type="ECO:0000256" key="5">
    <source>
        <dbReference type="ARBA" id="ARBA00022691"/>
    </source>
</evidence>
<keyword evidence="5" id="KW-0949">S-adenosyl-L-methionine</keyword>
<comment type="subcellular location">
    <subcellularLocation>
        <location evidence="1">Cytoplasm</location>
    </subcellularLocation>
</comment>
<feature type="domain" description="S-adenosylmethionine-dependent methyltransferase" evidence="8">
    <location>
        <begin position="277"/>
        <end position="448"/>
    </location>
</feature>
<evidence type="ECO:0000256" key="6">
    <source>
        <dbReference type="ARBA" id="ARBA00038091"/>
    </source>
</evidence>
<evidence type="ECO:0000256" key="7">
    <source>
        <dbReference type="SAM" id="MobiDB-lite"/>
    </source>
</evidence>
<dbReference type="Proteomes" id="UP000660262">
    <property type="component" value="Unassembled WGS sequence"/>
</dbReference>
<dbReference type="InterPro" id="IPR019614">
    <property type="entry name" value="SAM-dep_methyl-trfase"/>
</dbReference>
<dbReference type="EMBL" id="BNJQ01000009">
    <property type="protein sequence ID" value="GHP05111.1"/>
    <property type="molecule type" value="Genomic_DNA"/>
</dbReference>
<feature type="domain" description="RlmI-like PUA" evidence="9">
    <location>
        <begin position="84"/>
        <end position="147"/>
    </location>
</feature>